<feature type="transmembrane region" description="Helical" evidence="3">
    <location>
        <begin position="15"/>
        <end position="38"/>
    </location>
</feature>
<reference evidence="5 6" key="1">
    <citation type="journal article" date="2013" name="Stand. Genomic Sci.">
        <title>Complete genome sequence of Dehalobacter restrictus PER-K23(T.).</title>
        <authorList>
            <person name="Kruse T."/>
            <person name="Maillard J."/>
            <person name="Goodwin L."/>
            <person name="Woyke T."/>
            <person name="Teshima H."/>
            <person name="Bruce D."/>
            <person name="Detter C."/>
            <person name="Tapia R."/>
            <person name="Han C."/>
            <person name="Huntemann M."/>
            <person name="Wei C.L."/>
            <person name="Han J."/>
            <person name="Chen A."/>
            <person name="Kyrpides N."/>
            <person name="Szeto E."/>
            <person name="Markowitz V."/>
            <person name="Ivanova N."/>
            <person name="Pagani I."/>
            <person name="Pati A."/>
            <person name="Pitluck S."/>
            <person name="Nolan M."/>
            <person name="Holliger C."/>
            <person name="Smidt H."/>
        </authorList>
    </citation>
    <scope>NUCLEOTIDE SEQUENCE [LARGE SCALE GENOMIC DNA]</scope>
    <source>
        <strain evidence="6">DSM 9455</strain>
    </source>
</reference>
<dbReference type="EMBL" id="CP007033">
    <property type="protein sequence ID" value="AHF10584.1"/>
    <property type="molecule type" value="Genomic_DNA"/>
</dbReference>
<feature type="region of interest" description="Disordered" evidence="2">
    <location>
        <begin position="328"/>
        <end position="418"/>
    </location>
</feature>
<evidence type="ECO:0000313" key="6">
    <source>
        <dbReference type="Proteomes" id="UP000018934"/>
    </source>
</evidence>
<evidence type="ECO:0000256" key="1">
    <source>
        <dbReference type="ARBA" id="ARBA00006068"/>
    </source>
</evidence>
<keyword evidence="3" id="KW-0812">Transmembrane</keyword>
<keyword evidence="3" id="KW-0472">Membrane</keyword>
<evidence type="ECO:0000259" key="4">
    <source>
        <dbReference type="Pfam" id="PF03816"/>
    </source>
</evidence>
<dbReference type="InterPro" id="IPR004474">
    <property type="entry name" value="LytR_CpsA_psr"/>
</dbReference>
<sequence>MEWDRLEEKNKKRKAFTIIAVLLAGIIAGSAAFGYFFLNQGSTGMWESTENASTDSLNKRISFLLIGADKRPGQTSYNTDTIIVASVDPDTKLISLLSIPRDTRVSLPGSNSYIKINSVVMYRGIPELMDEVTELTGILLDGYVVTNFDGFKSIIDTVGGIELDVEMDMYKETGDEVDGVIDLKAGEQHLTGTQVLQYARFRGDSTADIGRTARQQKVLKAVAKAVLQPSTIIKLPKLIPQINEVVESDLKLADILRLSKAAAAFDSSNMVNQTLPGYGLYLDNISYWEVNPDHAKQVTKNLLLGITTDITIDGTVLDLLSPELRSHITVPGGSSDPNGTASPGHDDSGSTSGSSKESSGAALNDGSTGTSGGTGTDIGQGTGSPDQGNSLGQDESNLNNGNASNKKTKEIKLLIIPE</sequence>
<feature type="domain" description="Cell envelope-related transcriptional attenuator" evidence="4">
    <location>
        <begin position="78"/>
        <end position="226"/>
    </location>
</feature>
<feature type="compositionally biased region" description="Polar residues" evidence="2">
    <location>
        <begin position="385"/>
        <end position="405"/>
    </location>
</feature>
<feature type="compositionally biased region" description="Low complexity" evidence="2">
    <location>
        <begin position="349"/>
        <end position="360"/>
    </location>
</feature>
<dbReference type="PANTHER" id="PTHR33392">
    <property type="entry name" value="POLYISOPRENYL-TEICHOIC ACID--PEPTIDOGLYCAN TEICHOIC ACID TRANSFERASE TAGU"/>
    <property type="match status" value="1"/>
</dbReference>
<feature type="compositionally biased region" description="Gly residues" evidence="2">
    <location>
        <begin position="369"/>
        <end position="382"/>
    </location>
</feature>
<accession>A0ABN4BTN2</accession>
<organism evidence="5 6">
    <name type="scientific">Dehalobacter restrictus (strain DSM 9455 / PER-K23)</name>
    <dbReference type="NCBI Taxonomy" id="871738"/>
    <lineage>
        <taxon>Bacteria</taxon>
        <taxon>Bacillati</taxon>
        <taxon>Bacillota</taxon>
        <taxon>Clostridia</taxon>
        <taxon>Eubacteriales</taxon>
        <taxon>Desulfitobacteriaceae</taxon>
        <taxon>Dehalobacter</taxon>
    </lineage>
</organism>
<dbReference type="NCBIfam" id="TIGR00350">
    <property type="entry name" value="lytR_cpsA_psr"/>
    <property type="match status" value="1"/>
</dbReference>
<dbReference type="InterPro" id="IPR050922">
    <property type="entry name" value="LytR/CpsA/Psr_CW_biosynth"/>
</dbReference>
<dbReference type="PANTHER" id="PTHR33392:SF6">
    <property type="entry name" value="POLYISOPRENYL-TEICHOIC ACID--PEPTIDOGLYCAN TEICHOIC ACID TRANSFERASE TAGU"/>
    <property type="match status" value="1"/>
</dbReference>
<evidence type="ECO:0000313" key="5">
    <source>
        <dbReference type="EMBL" id="AHF10584.1"/>
    </source>
</evidence>
<dbReference type="Gene3D" id="3.40.630.190">
    <property type="entry name" value="LCP protein"/>
    <property type="match status" value="1"/>
</dbReference>
<proteinExistence type="inferred from homology"/>
<dbReference type="Proteomes" id="UP000018934">
    <property type="component" value="Chromosome"/>
</dbReference>
<protein>
    <submittedName>
        <fullName evidence="5">Transcriptional regulator</fullName>
    </submittedName>
</protein>
<name>A0ABN4BTN2_DEHRP</name>
<gene>
    <name evidence="5" type="ORF">DEHRE_11355</name>
</gene>
<keyword evidence="6" id="KW-1185">Reference proteome</keyword>
<dbReference type="RefSeq" id="WP_025206028.1">
    <property type="nucleotide sequence ID" value="NZ_CP007033.1"/>
</dbReference>
<comment type="similarity">
    <text evidence="1">Belongs to the LytR/CpsA/Psr (LCP) family.</text>
</comment>
<keyword evidence="3" id="KW-1133">Transmembrane helix</keyword>
<dbReference type="Pfam" id="PF03816">
    <property type="entry name" value="LytR_cpsA_psr"/>
    <property type="match status" value="1"/>
</dbReference>
<evidence type="ECO:0000256" key="3">
    <source>
        <dbReference type="SAM" id="Phobius"/>
    </source>
</evidence>
<evidence type="ECO:0000256" key="2">
    <source>
        <dbReference type="SAM" id="MobiDB-lite"/>
    </source>
</evidence>